<feature type="signal peptide" evidence="1">
    <location>
        <begin position="1"/>
        <end position="27"/>
    </location>
</feature>
<feature type="chain" id="PRO_5020379394" description="DUF2059 domain-containing protein" evidence="1">
    <location>
        <begin position="28"/>
        <end position="168"/>
    </location>
</feature>
<name>A0A4R6RKN0_9HYPH</name>
<reference evidence="3 4" key="1">
    <citation type="submission" date="2019-03" db="EMBL/GenBank/DDBJ databases">
        <title>Genomic Encyclopedia of Type Strains, Phase IV (KMG-IV): sequencing the most valuable type-strain genomes for metagenomic binning, comparative biology and taxonomic classification.</title>
        <authorList>
            <person name="Goeker M."/>
        </authorList>
    </citation>
    <scope>NUCLEOTIDE SEQUENCE [LARGE SCALE GENOMIC DNA]</scope>
    <source>
        <strain evidence="3 4">DSM 102969</strain>
    </source>
</reference>
<comment type="caution">
    <text evidence="3">The sequence shown here is derived from an EMBL/GenBank/DDBJ whole genome shotgun (WGS) entry which is preliminary data.</text>
</comment>
<dbReference type="AlphaFoldDB" id="A0A4R6RKN0"/>
<gene>
    <name evidence="3" type="ORF">EDD54_0115</name>
</gene>
<evidence type="ECO:0000256" key="1">
    <source>
        <dbReference type="SAM" id="SignalP"/>
    </source>
</evidence>
<dbReference type="Proteomes" id="UP000294547">
    <property type="component" value="Unassembled WGS sequence"/>
</dbReference>
<organism evidence="3 4">
    <name type="scientific">Oharaeibacter diazotrophicus</name>
    <dbReference type="NCBI Taxonomy" id="1920512"/>
    <lineage>
        <taxon>Bacteria</taxon>
        <taxon>Pseudomonadati</taxon>
        <taxon>Pseudomonadota</taxon>
        <taxon>Alphaproteobacteria</taxon>
        <taxon>Hyphomicrobiales</taxon>
        <taxon>Pleomorphomonadaceae</taxon>
        <taxon>Oharaeibacter</taxon>
    </lineage>
</organism>
<dbReference type="OrthoDB" id="5510290at2"/>
<sequence>MYRTSSRLRRTAGVLITLALLAGPAAAEDYAASHIAAAREAIAAAHASEQFDAILPVLADQAKALFQRSNPALVQEIDSVVNDVALSLASRRPELERELERVWAARFTEEELKAITAFYESPVGKKFGENMPLVIQDSMRSAGIWRDAISTELVTKSRDELIKRGHQF</sequence>
<keyword evidence="1" id="KW-0732">Signal</keyword>
<evidence type="ECO:0000313" key="3">
    <source>
        <dbReference type="EMBL" id="TDP86246.1"/>
    </source>
</evidence>
<evidence type="ECO:0000259" key="2">
    <source>
        <dbReference type="Pfam" id="PF09832"/>
    </source>
</evidence>
<dbReference type="InterPro" id="IPR018637">
    <property type="entry name" value="DUF2059"/>
</dbReference>
<evidence type="ECO:0000313" key="4">
    <source>
        <dbReference type="Proteomes" id="UP000294547"/>
    </source>
</evidence>
<feature type="domain" description="DUF2059" evidence="2">
    <location>
        <begin position="94"/>
        <end position="150"/>
    </location>
</feature>
<protein>
    <recommendedName>
        <fullName evidence="2">DUF2059 domain-containing protein</fullName>
    </recommendedName>
</protein>
<proteinExistence type="predicted"/>
<dbReference type="Pfam" id="PF09832">
    <property type="entry name" value="DUF2059"/>
    <property type="match status" value="1"/>
</dbReference>
<dbReference type="EMBL" id="SNXY01000006">
    <property type="protein sequence ID" value="TDP86246.1"/>
    <property type="molecule type" value="Genomic_DNA"/>
</dbReference>
<dbReference type="RefSeq" id="WP_126537564.1">
    <property type="nucleotide sequence ID" value="NZ_BSPM01000008.1"/>
</dbReference>
<keyword evidence="4" id="KW-1185">Reference proteome</keyword>
<accession>A0A4R6RKN0</accession>